<keyword evidence="2" id="KW-0812">Transmembrane</keyword>
<evidence type="ECO:0000313" key="3">
    <source>
        <dbReference type="EMBL" id="ADQ78345.1"/>
    </source>
</evidence>
<keyword evidence="2" id="KW-1133">Transmembrane helix</keyword>
<keyword evidence="4" id="KW-1185">Reference proteome</keyword>
<dbReference type="KEGG" id="ppn:Palpr_0183"/>
<protein>
    <recommendedName>
        <fullName evidence="5">Transmembrane protein</fullName>
    </recommendedName>
</protein>
<accession>E4T0I6</accession>
<keyword evidence="2" id="KW-0472">Membrane</keyword>
<keyword evidence="1" id="KW-0175">Coiled coil</keyword>
<evidence type="ECO:0000313" key="4">
    <source>
        <dbReference type="Proteomes" id="UP000008718"/>
    </source>
</evidence>
<dbReference type="STRING" id="694427.Palpr_0183"/>
<sequence length="177" mass="20309">MADEKKEPWLNYLALTTIIFAVAATLSTFKGGGYSTRSVLSQEQASNKWSYFQSKGMKLYLYETQRDMLVLDLQRVPKSDKPTIEMYQKKIAEYEQSVKRYDKEKSEIKKDAESFEATRDEAKKHSNEFGLAVIFLQISILLSSIAALIKRKYLWIIAIGVGSVGLIYFVNGFLLFF</sequence>
<proteinExistence type="predicted"/>
<dbReference type="InterPro" id="IPR025570">
    <property type="entry name" value="DUF4337"/>
</dbReference>
<feature type="transmembrane region" description="Helical" evidence="2">
    <location>
        <begin position="12"/>
        <end position="29"/>
    </location>
</feature>
<dbReference type="AlphaFoldDB" id="E4T0I6"/>
<evidence type="ECO:0008006" key="5">
    <source>
        <dbReference type="Google" id="ProtNLM"/>
    </source>
</evidence>
<evidence type="ECO:0000256" key="2">
    <source>
        <dbReference type="SAM" id="Phobius"/>
    </source>
</evidence>
<evidence type="ECO:0000256" key="1">
    <source>
        <dbReference type="SAM" id="Coils"/>
    </source>
</evidence>
<feature type="transmembrane region" description="Helical" evidence="2">
    <location>
        <begin position="155"/>
        <end position="176"/>
    </location>
</feature>
<dbReference type="RefSeq" id="WP_013443714.1">
    <property type="nucleotide sequence ID" value="NC_014734.1"/>
</dbReference>
<reference evidence="3 4" key="2">
    <citation type="journal article" date="2011" name="Stand. Genomic Sci.">
        <title>Complete genome sequence of Paludibacter propionicigenes type strain (WB4).</title>
        <authorList>
            <person name="Gronow S."/>
            <person name="Munk C."/>
            <person name="Lapidus A."/>
            <person name="Nolan M."/>
            <person name="Lucas S."/>
            <person name="Hammon N."/>
            <person name="Deshpande S."/>
            <person name="Cheng J.F."/>
            <person name="Tapia R."/>
            <person name="Han C."/>
            <person name="Goodwin L."/>
            <person name="Pitluck S."/>
            <person name="Liolios K."/>
            <person name="Ivanova N."/>
            <person name="Mavromatis K."/>
            <person name="Mikhailova N."/>
            <person name="Pati A."/>
            <person name="Chen A."/>
            <person name="Palaniappan K."/>
            <person name="Land M."/>
            <person name="Hauser L."/>
            <person name="Chang Y.J."/>
            <person name="Jeffries C.D."/>
            <person name="Brambilla E."/>
            <person name="Rohde M."/>
            <person name="Goker M."/>
            <person name="Detter J.C."/>
            <person name="Woyke T."/>
            <person name="Bristow J."/>
            <person name="Eisen J.A."/>
            <person name="Markowitz V."/>
            <person name="Hugenholtz P."/>
            <person name="Kyrpides N.C."/>
            <person name="Klenk H.P."/>
        </authorList>
    </citation>
    <scope>NUCLEOTIDE SEQUENCE [LARGE SCALE GENOMIC DNA]</scope>
    <source>
        <strain evidence="4">DSM 17365 / JCM 13257 / WB4</strain>
    </source>
</reference>
<feature type="transmembrane region" description="Helical" evidence="2">
    <location>
        <begin position="129"/>
        <end position="149"/>
    </location>
</feature>
<dbReference type="Proteomes" id="UP000008718">
    <property type="component" value="Chromosome"/>
</dbReference>
<dbReference type="Pfam" id="PF14235">
    <property type="entry name" value="DUF4337"/>
    <property type="match status" value="1"/>
</dbReference>
<organism evidence="3 4">
    <name type="scientific">Paludibacter propionicigenes (strain DSM 17365 / JCM 13257 / WB4)</name>
    <dbReference type="NCBI Taxonomy" id="694427"/>
    <lineage>
        <taxon>Bacteria</taxon>
        <taxon>Pseudomonadati</taxon>
        <taxon>Bacteroidota</taxon>
        <taxon>Bacteroidia</taxon>
        <taxon>Bacteroidales</taxon>
        <taxon>Paludibacteraceae</taxon>
        <taxon>Paludibacter</taxon>
    </lineage>
</organism>
<name>E4T0I6_PALPW</name>
<gene>
    <name evidence="3" type="ordered locus">Palpr_0183</name>
</gene>
<reference key="1">
    <citation type="submission" date="2010-11" db="EMBL/GenBank/DDBJ databases">
        <title>The complete genome of Paludibacter propionicigenes DSM 17365.</title>
        <authorList>
            <consortium name="US DOE Joint Genome Institute (JGI-PGF)"/>
            <person name="Lucas S."/>
            <person name="Copeland A."/>
            <person name="Lapidus A."/>
            <person name="Bruce D."/>
            <person name="Goodwin L."/>
            <person name="Pitluck S."/>
            <person name="Kyrpides N."/>
            <person name="Mavromatis K."/>
            <person name="Ivanova N."/>
            <person name="Munk A.C."/>
            <person name="Brettin T."/>
            <person name="Detter J.C."/>
            <person name="Han C."/>
            <person name="Tapia R."/>
            <person name="Land M."/>
            <person name="Hauser L."/>
            <person name="Markowitz V."/>
            <person name="Cheng J.-F."/>
            <person name="Hugenholtz P."/>
            <person name="Woyke T."/>
            <person name="Wu D."/>
            <person name="Gronow S."/>
            <person name="Wellnitz S."/>
            <person name="Brambilla E."/>
            <person name="Klenk H.-P."/>
            <person name="Eisen J.A."/>
        </authorList>
    </citation>
    <scope>NUCLEOTIDE SEQUENCE</scope>
    <source>
        <strain>WB4</strain>
    </source>
</reference>
<dbReference type="HOGENOM" id="CLU_098538_1_0_10"/>
<dbReference type="eggNOG" id="ENOG502Z7XD">
    <property type="taxonomic scope" value="Bacteria"/>
</dbReference>
<feature type="coiled-coil region" evidence="1">
    <location>
        <begin position="84"/>
        <end position="125"/>
    </location>
</feature>
<dbReference type="OrthoDB" id="9806096at2"/>
<dbReference type="EMBL" id="CP002345">
    <property type="protein sequence ID" value="ADQ78345.1"/>
    <property type="molecule type" value="Genomic_DNA"/>
</dbReference>